<sequence length="802" mass="88822">MKLVIVESPAKCGKIQGFLGPGYVVKASMGHIRALEETLDAVGLTTDFEPRFQFLEAKSRVQKDLKDAAKGAEQVYLAADDDREGEAIAYSVALLLKLPLATTPRIVFHEITQTAIQAAMEHPRRLHMDRIYAQQARSMLDMMIGFTLSPILWSHVARGLSAGRCQTPALKLVVEKERQIQAFKAASSWRLTGEFKAKDTAFTAALQDELEDEADALNFLENCYTDRANPHIVNSNVTRPWSSNAPDPLITSTLQQQASALFSFSPKTTMLIAQKLYEGGHITYMRTDKAVLSEEAVGDAKHWVTEAFGPAYVAPDDAKPKELKEPKAKKSKKGPKETEASEGPKAQEAHEAIRPTHMEIAEISDTDPTHKKLYNLIRQRAIQSVMSKATGETCTVTFHRKDDADFPWTAKWRRTTFQGWQRMGRVADLTAEETEEDADASAATWTQAQALIPMTSLTWTQLQANPHETKPAGRFTEATLVRELESHGIGRPSTFSSLLSAIQDRGYAEITDIVGKDVTLKTYSLTATTSTWPPQEQIVKKKMGGEKKKLVPTALGLQCLSFLEKHFPHLFDYKFTSQMETRLDLVEKGTEPWKQVLRDTWATYKDKYESMKSGGSIAPGSTDSSKVKTFGTDGLKAVMSKKGPLILQEGTNTVFYGWPSGVVFDDLTEADARAFVAKVSEAKAVAEEPIGTFEGQPVLRKTGKFGPYITAGTITLSVLSTDSWSEIEEKLKAKAASPSSTLKTFKDYEIRNGPYGPYMFKISLKKKVFVSIPKSIDVNTITEATVADLYKSASEAKKAWKK</sequence>
<dbReference type="SMART" id="SM00493">
    <property type="entry name" value="TOPRIM"/>
    <property type="match status" value="1"/>
</dbReference>
<feature type="domain" description="Topo IA-type catalytic" evidence="9">
    <location>
        <begin position="127"/>
        <end position="608"/>
    </location>
</feature>
<feature type="region of interest" description="Disordered" evidence="7">
    <location>
        <begin position="314"/>
        <end position="350"/>
    </location>
</feature>
<evidence type="ECO:0000256" key="1">
    <source>
        <dbReference type="ARBA" id="ARBA00000213"/>
    </source>
</evidence>
<reference evidence="10" key="1">
    <citation type="journal article" date="2020" name="Nature">
        <title>Giant virus diversity and host interactions through global metagenomics.</title>
        <authorList>
            <person name="Schulz F."/>
            <person name="Roux S."/>
            <person name="Paez-Espino D."/>
            <person name="Jungbluth S."/>
            <person name="Walsh D.A."/>
            <person name="Denef V.J."/>
            <person name="McMahon K.D."/>
            <person name="Konstantinidis K.T."/>
            <person name="Eloe-Fadrosh E.A."/>
            <person name="Kyrpides N.C."/>
            <person name="Woyke T."/>
        </authorList>
    </citation>
    <scope>NUCLEOTIDE SEQUENCE</scope>
    <source>
        <strain evidence="10">GVMAG-M-3300023174-176</strain>
    </source>
</reference>
<evidence type="ECO:0000256" key="5">
    <source>
        <dbReference type="ARBA" id="ARBA00023125"/>
    </source>
</evidence>
<dbReference type="Gene3D" id="2.70.20.10">
    <property type="entry name" value="Topoisomerase I, domain 3"/>
    <property type="match status" value="1"/>
</dbReference>
<dbReference type="PANTHER" id="PTHR42785">
    <property type="entry name" value="DNA TOPOISOMERASE, TYPE IA, CORE"/>
    <property type="match status" value="1"/>
</dbReference>
<dbReference type="InterPro" id="IPR023405">
    <property type="entry name" value="Topo_IA_core_domain"/>
</dbReference>
<dbReference type="Gene3D" id="1.10.460.10">
    <property type="entry name" value="Topoisomerase I, domain 2"/>
    <property type="match status" value="2"/>
</dbReference>
<dbReference type="GO" id="GO:0006265">
    <property type="term" value="P:DNA topological change"/>
    <property type="evidence" value="ECO:0007669"/>
    <property type="project" value="InterPro"/>
</dbReference>
<evidence type="ECO:0000259" key="9">
    <source>
        <dbReference type="PROSITE" id="PS52039"/>
    </source>
</evidence>
<organism evidence="10">
    <name type="scientific">viral metagenome</name>
    <dbReference type="NCBI Taxonomy" id="1070528"/>
    <lineage>
        <taxon>unclassified sequences</taxon>
        <taxon>metagenomes</taxon>
        <taxon>organismal metagenomes</taxon>
    </lineage>
</organism>
<dbReference type="Pfam" id="PF01751">
    <property type="entry name" value="Toprim"/>
    <property type="match status" value="1"/>
</dbReference>
<accession>A0A6C0DGE0</accession>
<dbReference type="InterPro" id="IPR006171">
    <property type="entry name" value="TOPRIM_dom"/>
</dbReference>
<evidence type="ECO:0000256" key="4">
    <source>
        <dbReference type="ARBA" id="ARBA00023029"/>
    </source>
</evidence>
<dbReference type="InterPro" id="IPR003601">
    <property type="entry name" value="Topo_IA_2"/>
</dbReference>
<dbReference type="Pfam" id="PF01131">
    <property type="entry name" value="Topoisom_bac"/>
    <property type="match status" value="2"/>
</dbReference>
<dbReference type="InterPro" id="IPR003602">
    <property type="entry name" value="Topo_IA_DNA-bd_dom"/>
</dbReference>
<evidence type="ECO:0000259" key="8">
    <source>
        <dbReference type="PROSITE" id="PS50880"/>
    </source>
</evidence>
<dbReference type="PROSITE" id="PS50880">
    <property type="entry name" value="TOPRIM"/>
    <property type="match status" value="1"/>
</dbReference>
<feature type="domain" description="Toprim" evidence="8">
    <location>
        <begin position="1"/>
        <end position="111"/>
    </location>
</feature>
<keyword evidence="5" id="KW-0238">DNA-binding</keyword>
<dbReference type="InterPro" id="IPR013824">
    <property type="entry name" value="Topo_IA_cen_sub1"/>
</dbReference>
<dbReference type="GO" id="GO:0003917">
    <property type="term" value="F:DNA topoisomerase type I (single strand cut, ATP-independent) activity"/>
    <property type="evidence" value="ECO:0007669"/>
    <property type="project" value="UniProtKB-EC"/>
</dbReference>
<dbReference type="PROSITE" id="PS52039">
    <property type="entry name" value="TOPO_IA_2"/>
    <property type="match status" value="1"/>
</dbReference>
<dbReference type="PRINTS" id="PR00417">
    <property type="entry name" value="PRTPISMRASEI"/>
</dbReference>
<dbReference type="CDD" id="cd00186">
    <property type="entry name" value="TOP1Ac"/>
    <property type="match status" value="1"/>
</dbReference>
<feature type="compositionally biased region" description="Basic and acidic residues" evidence="7">
    <location>
        <begin position="316"/>
        <end position="339"/>
    </location>
</feature>
<keyword evidence="6" id="KW-0413">Isomerase</keyword>
<dbReference type="InterPro" id="IPR013826">
    <property type="entry name" value="Topo_IA_cen_sub3"/>
</dbReference>
<dbReference type="EMBL" id="MN739613">
    <property type="protein sequence ID" value="QHT15461.1"/>
    <property type="molecule type" value="Genomic_DNA"/>
</dbReference>
<name>A0A6C0DGE0_9ZZZZ</name>
<dbReference type="SMART" id="SM00436">
    <property type="entry name" value="TOP1Bc"/>
    <property type="match status" value="1"/>
</dbReference>
<evidence type="ECO:0000256" key="7">
    <source>
        <dbReference type="SAM" id="MobiDB-lite"/>
    </source>
</evidence>
<comment type="similarity">
    <text evidence="2">Belongs to the type IA topoisomerase family.</text>
</comment>
<dbReference type="SUPFAM" id="SSF56712">
    <property type="entry name" value="Prokaryotic type I DNA topoisomerase"/>
    <property type="match status" value="1"/>
</dbReference>
<dbReference type="InterPro" id="IPR000380">
    <property type="entry name" value="Topo_IA"/>
</dbReference>
<evidence type="ECO:0000256" key="6">
    <source>
        <dbReference type="ARBA" id="ARBA00023235"/>
    </source>
</evidence>
<keyword evidence="4" id="KW-0799">Topoisomerase</keyword>
<dbReference type="Gene3D" id="3.40.50.140">
    <property type="match status" value="1"/>
</dbReference>
<dbReference type="Gene3D" id="1.10.290.10">
    <property type="entry name" value="Topoisomerase I, domain 4"/>
    <property type="match status" value="1"/>
</dbReference>
<protein>
    <recommendedName>
        <fullName evidence="3">DNA topoisomerase</fullName>
        <ecNumber evidence="3">5.6.2.1</ecNumber>
    </recommendedName>
</protein>
<proteinExistence type="inferred from homology"/>
<evidence type="ECO:0000256" key="3">
    <source>
        <dbReference type="ARBA" id="ARBA00012891"/>
    </source>
</evidence>
<comment type="catalytic activity">
    <reaction evidence="1">
        <text>ATP-independent breakage of single-stranded DNA, followed by passage and rejoining.</text>
        <dbReference type="EC" id="5.6.2.1"/>
    </reaction>
</comment>
<dbReference type="AlphaFoldDB" id="A0A6C0DGE0"/>
<dbReference type="EC" id="5.6.2.1" evidence="3"/>
<dbReference type="InterPro" id="IPR013497">
    <property type="entry name" value="Topo_IA_cen"/>
</dbReference>
<evidence type="ECO:0000256" key="2">
    <source>
        <dbReference type="ARBA" id="ARBA00009446"/>
    </source>
</evidence>
<dbReference type="PROSITE" id="PS00396">
    <property type="entry name" value="TOPO_IA_1"/>
    <property type="match status" value="1"/>
</dbReference>
<dbReference type="InterPro" id="IPR013825">
    <property type="entry name" value="Topo_IA_cen_sub2"/>
</dbReference>
<dbReference type="GO" id="GO:0003677">
    <property type="term" value="F:DNA binding"/>
    <property type="evidence" value="ECO:0007669"/>
    <property type="project" value="UniProtKB-KW"/>
</dbReference>
<evidence type="ECO:0000313" key="10">
    <source>
        <dbReference type="EMBL" id="QHT15461.1"/>
    </source>
</evidence>
<dbReference type="PANTHER" id="PTHR42785:SF1">
    <property type="entry name" value="DNA TOPOISOMERASE"/>
    <property type="match status" value="1"/>
</dbReference>
<dbReference type="InterPro" id="IPR023406">
    <property type="entry name" value="Topo_IA_AS"/>
</dbReference>
<dbReference type="SMART" id="SM00437">
    <property type="entry name" value="TOP1Ac"/>
    <property type="match status" value="1"/>
</dbReference>